<dbReference type="RefSeq" id="WP_338445678.1">
    <property type="nucleotide sequence ID" value="NZ_CP144918.1"/>
</dbReference>
<dbReference type="InterPro" id="IPR003587">
    <property type="entry name" value="Hint_dom_N"/>
</dbReference>
<name>A0ABZ2D382_9SPHN</name>
<dbReference type="InterPro" id="IPR056823">
    <property type="entry name" value="TEN-like_YD-shell"/>
</dbReference>
<dbReference type="SMART" id="SM00306">
    <property type="entry name" value="HintN"/>
    <property type="match status" value="1"/>
</dbReference>
<evidence type="ECO:0000313" key="4">
    <source>
        <dbReference type="Proteomes" id="UP001335183"/>
    </source>
</evidence>
<proteinExistence type="predicted"/>
<dbReference type="InterPro" id="IPR036844">
    <property type="entry name" value="Hint_dom_sf"/>
</dbReference>
<dbReference type="NCBIfam" id="TIGR03696">
    <property type="entry name" value="Rhs_assc_core"/>
    <property type="match status" value="1"/>
</dbReference>
<dbReference type="PANTHER" id="PTHR32305">
    <property type="match status" value="1"/>
</dbReference>
<keyword evidence="4" id="KW-1185">Reference proteome</keyword>
<dbReference type="Proteomes" id="UP001335183">
    <property type="component" value="Chromosome"/>
</dbReference>
<dbReference type="Pfam" id="PF07591">
    <property type="entry name" value="PT-HINT"/>
    <property type="match status" value="1"/>
</dbReference>
<accession>A0ABZ2D382</accession>
<dbReference type="PANTHER" id="PTHR32305:SF15">
    <property type="entry name" value="PROTEIN RHSA-RELATED"/>
    <property type="match status" value="1"/>
</dbReference>
<dbReference type="Gene3D" id="2.180.10.10">
    <property type="entry name" value="RHS repeat-associated core"/>
    <property type="match status" value="1"/>
</dbReference>
<feature type="domain" description="Hint" evidence="2">
    <location>
        <begin position="252"/>
        <end position="351"/>
    </location>
</feature>
<sequence>MAQFVYAGDELTAEFNASGTILRRYVHGTQVDDPLVWYEGAGTAASARRFLHADAQGSIIAVTGSSGSVLAINSYDDWGIPSPANLGRFQYTGQVWLPQVGMYHYKARFYSPTLGRFMQTDPIGYEDGMNMYAYVGNDPINGVDPTGLSCDDNSDGKEYSCKVDNPDEPTPSDGGNLIVVTGKKQDSGITAGDVGNFLGRAVLELAPGGAAVDCMFISQCDTTDKFLAGVDLIPGLGKLGKLGKLRKLGRACGCVVAGAFVFTPEGLRAIETLEVGDLVYAYDVTTGEVVPQSVLDVIKTEPKPTYSVVLRAASGEIARFEATDDHPWLNAAREWHTTEELAVGDLLVAADGERFEVIEVGLTGDVEVAYTLTVDMLHTYITGGA</sequence>
<evidence type="ECO:0000256" key="1">
    <source>
        <dbReference type="ARBA" id="ARBA00022737"/>
    </source>
</evidence>
<dbReference type="PRINTS" id="PR00394">
    <property type="entry name" value="RHSPROTEIN"/>
</dbReference>
<organism evidence="3 4">
    <name type="scientific">Pelagerythrobacter marensis</name>
    <dbReference type="NCBI Taxonomy" id="543877"/>
    <lineage>
        <taxon>Bacteria</taxon>
        <taxon>Pseudomonadati</taxon>
        <taxon>Pseudomonadota</taxon>
        <taxon>Alphaproteobacteria</taxon>
        <taxon>Sphingomonadales</taxon>
        <taxon>Erythrobacteraceae</taxon>
        <taxon>Pelagerythrobacter</taxon>
    </lineage>
</organism>
<dbReference type="SUPFAM" id="SSF51294">
    <property type="entry name" value="Hedgehog/intein (Hint) domain"/>
    <property type="match status" value="1"/>
</dbReference>
<dbReference type="EMBL" id="CP144918">
    <property type="protein sequence ID" value="WWA46782.1"/>
    <property type="molecule type" value="Genomic_DNA"/>
</dbReference>
<dbReference type="Gene3D" id="2.170.16.10">
    <property type="entry name" value="Hedgehog/Intein (Hint) domain"/>
    <property type="match status" value="1"/>
</dbReference>
<dbReference type="InterPro" id="IPR022385">
    <property type="entry name" value="Rhs_assc_core"/>
</dbReference>
<reference evidence="3 4" key="1">
    <citation type="submission" date="2024-02" db="EMBL/GenBank/DDBJ databases">
        <title>The whole genome sequence of five bacterial samples isolated from Abu Dhabi Sabkha-shore region.</title>
        <authorList>
            <person name="Sudalaimuthuasari N."/>
            <person name="Sarfraz B."/>
            <person name="Tuyisabe J.D."/>
            <person name="Mugisha Ntwali L.D.M."/>
            <person name="Ali A.I.A.A."/>
            <person name="Almansoori S.Z.A."/>
            <person name="Alajami H.S.A."/>
            <person name="Almeqbaali A.A.S."/>
            <person name="Kundu B."/>
            <person name="Saeed E.E."/>
            <person name="Sukumarinath V."/>
            <person name="Mishra A.K."/>
            <person name="Hazzouri K.M."/>
            <person name="Almaskari R."/>
            <person name="Sharma A.K."/>
            <person name="Amiri K.M.A."/>
        </authorList>
    </citation>
    <scope>NUCLEOTIDE SEQUENCE [LARGE SCALE GENOMIC DNA]</scope>
    <source>
        <strain evidence="4">kcgeb_sd</strain>
    </source>
</reference>
<dbReference type="Pfam" id="PF25023">
    <property type="entry name" value="TEN_YD-shell"/>
    <property type="match status" value="1"/>
</dbReference>
<gene>
    <name evidence="3" type="ORF">V5F89_10945</name>
</gene>
<dbReference type="CDD" id="cd00081">
    <property type="entry name" value="Hint"/>
    <property type="match status" value="1"/>
</dbReference>
<keyword evidence="1" id="KW-0677">Repeat</keyword>
<evidence type="ECO:0000259" key="2">
    <source>
        <dbReference type="SMART" id="SM00306"/>
    </source>
</evidence>
<evidence type="ECO:0000313" key="3">
    <source>
        <dbReference type="EMBL" id="WWA46782.1"/>
    </source>
</evidence>
<dbReference type="InterPro" id="IPR050708">
    <property type="entry name" value="T6SS_VgrG/RHS"/>
</dbReference>
<protein>
    <submittedName>
        <fullName evidence="3">RHS repeat-associated core domain-containing protein</fullName>
    </submittedName>
</protein>